<name>A0ABN9TYR0_9DINO</name>
<accession>A0ABN9TYR0</accession>
<keyword evidence="3" id="KW-1185">Reference proteome</keyword>
<sequence>MISFIPQHRPQFCCPAARDPMAEDAINLMQDRFGVLRDERLKRVRRMTTEIVTAIVNKQTATDDDGKKAKAKPKAKPGYSMGQAEVKRQMGCKDTGDKGIAQMKDVNDDIAWACGVLAPLGVRKDMTLVIQPPPRLAMPVLRGLQEASAAEGGEKLVRDALKEPDLGLGKLVNGLRRHANPEVAAISKESCWTRGGSSALRSRAAAKLAPRRTS</sequence>
<protein>
    <submittedName>
        <fullName evidence="2">Uncharacterized protein</fullName>
    </submittedName>
</protein>
<proteinExistence type="predicted"/>
<gene>
    <name evidence="2" type="ORF">PCOR1329_LOCUS43330</name>
</gene>
<dbReference type="EMBL" id="CAUYUJ010015206">
    <property type="protein sequence ID" value="CAK0851086.1"/>
    <property type="molecule type" value="Genomic_DNA"/>
</dbReference>
<evidence type="ECO:0000256" key="1">
    <source>
        <dbReference type="SAM" id="MobiDB-lite"/>
    </source>
</evidence>
<organism evidence="2 3">
    <name type="scientific">Prorocentrum cordatum</name>
    <dbReference type="NCBI Taxonomy" id="2364126"/>
    <lineage>
        <taxon>Eukaryota</taxon>
        <taxon>Sar</taxon>
        <taxon>Alveolata</taxon>
        <taxon>Dinophyceae</taxon>
        <taxon>Prorocentrales</taxon>
        <taxon>Prorocentraceae</taxon>
        <taxon>Prorocentrum</taxon>
    </lineage>
</organism>
<comment type="caution">
    <text evidence="2">The sequence shown here is derived from an EMBL/GenBank/DDBJ whole genome shotgun (WGS) entry which is preliminary data.</text>
</comment>
<evidence type="ECO:0000313" key="2">
    <source>
        <dbReference type="EMBL" id="CAK0851086.1"/>
    </source>
</evidence>
<feature type="region of interest" description="Disordered" evidence="1">
    <location>
        <begin position="60"/>
        <end position="87"/>
    </location>
</feature>
<reference evidence="2" key="1">
    <citation type="submission" date="2023-10" db="EMBL/GenBank/DDBJ databases">
        <authorList>
            <person name="Chen Y."/>
            <person name="Shah S."/>
            <person name="Dougan E. K."/>
            <person name="Thang M."/>
            <person name="Chan C."/>
        </authorList>
    </citation>
    <scope>NUCLEOTIDE SEQUENCE [LARGE SCALE GENOMIC DNA]</scope>
</reference>
<dbReference type="Proteomes" id="UP001189429">
    <property type="component" value="Unassembled WGS sequence"/>
</dbReference>
<evidence type="ECO:0000313" key="3">
    <source>
        <dbReference type="Proteomes" id="UP001189429"/>
    </source>
</evidence>